<evidence type="ECO:0000259" key="3">
    <source>
        <dbReference type="PROSITE" id="PS51186"/>
    </source>
</evidence>
<evidence type="ECO:0000256" key="1">
    <source>
        <dbReference type="ARBA" id="ARBA00022679"/>
    </source>
</evidence>
<dbReference type="PROSITE" id="PS51186">
    <property type="entry name" value="GNAT"/>
    <property type="match status" value="1"/>
</dbReference>
<protein>
    <submittedName>
        <fullName evidence="4">GNAT family N-acetyltransferase</fullName>
    </submittedName>
</protein>
<dbReference type="PANTHER" id="PTHR43800">
    <property type="entry name" value="PEPTIDYL-LYSINE N-ACETYLTRANSFERASE YJAB"/>
    <property type="match status" value="1"/>
</dbReference>
<dbReference type="SUPFAM" id="SSF55729">
    <property type="entry name" value="Acyl-CoA N-acyltransferases (Nat)"/>
    <property type="match status" value="1"/>
</dbReference>
<proteinExistence type="predicted"/>
<dbReference type="InterPro" id="IPR000182">
    <property type="entry name" value="GNAT_dom"/>
</dbReference>
<reference evidence="5" key="1">
    <citation type="journal article" date="2019" name="Int. J. Syst. Evol. Microbiol.">
        <title>The Global Catalogue of Microorganisms (GCM) 10K type strain sequencing project: providing services to taxonomists for standard genome sequencing and annotation.</title>
        <authorList>
            <consortium name="The Broad Institute Genomics Platform"/>
            <consortium name="The Broad Institute Genome Sequencing Center for Infectious Disease"/>
            <person name="Wu L."/>
            <person name="Ma J."/>
        </authorList>
    </citation>
    <scope>NUCLEOTIDE SEQUENCE [LARGE SCALE GENOMIC DNA]</scope>
    <source>
        <strain evidence="5">JCM 17068</strain>
    </source>
</reference>
<dbReference type="Proteomes" id="UP001500426">
    <property type="component" value="Unassembled WGS sequence"/>
</dbReference>
<keyword evidence="1" id="KW-0808">Transferase</keyword>
<dbReference type="CDD" id="cd04301">
    <property type="entry name" value="NAT_SF"/>
    <property type="match status" value="1"/>
</dbReference>
<gene>
    <name evidence="4" type="ORF">GCM10022388_03610</name>
</gene>
<keyword evidence="2" id="KW-0012">Acyltransferase</keyword>
<sequence length="163" mass="18958">MNIVVATKEQLAIVKSLAYKIWPNAYETILSKAQLEYMLEMIYSIDSLKKQFDNGHIFLLIEDNQNFIGFASYELNCNNSNKTKLQKLYVLPEIQGKGIGKQVIDYIKEKVVLSNNLALFLNVNKFNKAKDFYQKYGFQIIKEEVIDIGNNYIMDDYVMEIKC</sequence>
<dbReference type="PANTHER" id="PTHR43800:SF1">
    <property type="entry name" value="PEPTIDYL-LYSINE N-ACETYLTRANSFERASE YJAB"/>
    <property type="match status" value="1"/>
</dbReference>
<evidence type="ECO:0000313" key="4">
    <source>
        <dbReference type="EMBL" id="GAA4042123.1"/>
    </source>
</evidence>
<evidence type="ECO:0000256" key="2">
    <source>
        <dbReference type="ARBA" id="ARBA00023315"/>
    </source>
</evidence>
<evidence type="ECO:0000313" key="5">
    <source>
        <dbReference type="Proteomes" id="UP001500426"/>
    </source>
</evidence>
<organism evidence="4 5">
    <name type="scientific">Flavobacterium chungnamense</name>
    <dbReference type="NCBI Taxonomy" id="706182"/>
    <lineage>
        <taxon>Bacteria</taxon>
        <taxon>Pseudomonadati</taxon>
        <taxon>Bacteroidota</taxon>
        <taxon>Flavobacteriia</taxon>
        <taxon>Flavobacteriales</taxon>
        <taxon>Flavobacteriaceae</taxon>
        <taxon>Flavobacterium</taxon>
    </lineage>
</organism>
<dbReference type="InterPro" id="IPR016181">
    <property type="entry name" value="Acyl_CoA_acyltransferase"/>
</dbReference>
<dbReference type="RefSeq" id="WP_345089795.1">
    <property type="nucleotide sequence ID" value="NZ_BAABCS010000003.1"/>
</dbReference>
<accession>A0ABP7UFJ1</accession>
<keyword evidence="5" id="KW-1185">Reference proteome</keyword>
<dbReference type="EMBL" id="BAABCS010000003">
    <property type="protein sequence ID" value="GAA4042123.1"/>
    <property type="molecule type" value="Genomic_DNA"/>
</dbReference>
<name>A0ABP7UFJ1_9FLAO</name>
<dbReference type="Gene3D" id="3.40.630.30">
    <property type="match status" value="1"/>
</dbReference>
<comment type="caution">
    <text evidence="4">The sequence shown here is derived from an EMBL/GenBank/DDBJ whole genome shotgun (WGS) entry which is preliminary data.</text>
</comment>
<feature type="domain" description="N-acetyltransferase" evidence="3">
    <location>
        <begin position="1"/>
        <end position="163"/>
    </location>
</feature>
<dbReference type="Pfam" id="PF13673">
    <property type="entry name" value="Acetyltransf_10"/>
    <property type="match status" value="1"/>
</dbReference>